<proteinExistence type="predicted"/>
<dbReference type="EMBL" id="CP048222">
    <property type="protein sequence ID" value="QHT68542.1"/>
    <property type="molecule type" value="Genomic_DNA"/>
</dbReference>
<dbReference type="KEGG" id="rhoz:GXP67_18780"/>
<evidence type="ECO:0000313" key="2">
    <source>
        <dbReference type="Proteomes" id="UP000480178"/>
    </source>
</evidence>
<protein>
    <submittedName>
        <fullName evidence="1">Uncharacterized protein</fullName>
    </submittedName>
</protein>
<organism evidence="1 2">
    <name type="scientific">Rhodocytophaga rosea</name>
    <dbReference type="NCBI Taxonomy" id="2704465"/>
    <lineage>
        <taxon>Bacteria</taxon>
        <taxon>Pseudomonadati</taxon>
        <taxon>Bacteroidota</taxon>
        <taxon>Cytophagia</taxon>
        <taxon>Cytophagales</taxon>
        <taxon>Rhodocytophagaceae</taxon>
        <taxon>Rhodocytophaga</taxon>
    </lineage>
</organism>
<reference evidence="1 2" key="1">
    <citation type="submission" date="2020-01" db="EMBL/GenBank/DDBJ databases">
        <authorList>
            <person name="Kim M.K."/>
        </authorList>
    </citation>
    <scope>NUCLEOTIDE SEQUENCE [LARGE SCALE GENOMIC DNA]</scope>
    <source>
        <strain evidence="1 2">172606-1</strain>
    </source>
</reference>
<name>A0A6C0GLP1_9BACT</name>
<gene>
    <name evidence="1" type="ORF">GXP67_18780</name>
</gene>
<sequence length="232" mass="26017">MGALGIAYVNRTNYSDIIVKTGIAYRRKLKDKLFLNAGFVYDFQGDIQGKRFVGFQTRIPSTGLPITAGYDTLSSDVKGSVRLPGQYRFGLSIDRPFSWALTADFSYQNWSEFKDFEVKETLNNSYTLAVGGEIIPDITSISSYFKRMTYRAGVNFSKTPISLNGEQLNDFGINFGTSLPVGRGISDLNLAFTWGQRGTLNSNLIKEQYFKVSLGFTLNGLYDGWFVKQKID</sequence>
<dbReference type="AlphaFoldDB" id="A0A6C0GLP1"/>
<keyword evidence="2" id="KW-1185">Reference proteome</keyword>
<dbReference type="RefSeq" id="WP_162444553.1">
    <property type="nucleotide sequence ID" value="NZ_CP048222.1"/>
</dbReference>
<dbReference type="Proteomes" id="UP000480178">
    <property type="component" value="Chromosome"/>
</dbReference>
<dbReference type="SUPFAM" id="SSF56935">
    <property type="entry name" value="Porins"/>
    <property type="match status" value="1"/>
</dbReference>
<accession>A0A6C0GLP1</accession>
<dbReference type="Gene3D" id="2.40.160.60">
    <property type="entry name" value="Outer membrane protein transport protein (OMPP1/FadL/TodX)"/>
    <property type="match status" value="1"/>
</dbReference>
<evidence type="ECO:0000313" key="1">
    <source>
        <dbReference type="EMBL" id="QHT68542.1"/>
    </source>
</evidence>